<keyword evidence="8 17" id="KW-0813">Transport</keyword>
<dbReference type="Pfam" id="PF05524">
    <property type="entry name" value="PEP-utilisers_N"/>
    <property type="match status" value="1"/>
</dbReference>
<evidence type="ECO:0000256" key="19">
    <source>
        <dbReference type="PIRSR" id="PIRSR000732-2"/>
    </source>
</evidence>
<evidence type="ECO:0000256" key="10">
    <source>
        <dbReference type="ARBA" id="ARBA00022597"/>
    </source>
</evidence>
<evidence type="ECO:0000256" key="14">
    <source>
        <dbReference type="ARBA" id="ARBA00022777"/>
    </source>
</evidence>
<comment type="cofactor">
    <cofactor evidence="2 17 20">
        <name>Mg(2+)</name>
        <dbReference type="ChEBI" id="CHEBI:18420"/>
    </cofactor>
</comment>
<keyword evidence="11 17" id="KW-0808">Transferase</keyword>
<dbReference type="SUPFAM" id="SSF51621">
    <property type="entry name" value="Phosphoenolpyruvate/pyruvate domain"/>
    <property type="match status" value="1"/>
</dbReference>
<dbReference type="RefSeq" id="WP_004443762.1">
    <property type="nucleotide sequence ID" value="NZ_ACSJ01000001.1"/>
</dbReference>
<dbReference type="GO" id="GO:0009401">
    <property type="term" value="P:phosphoenolpyruvate-dependent sugar phosphotransferase system"/>
    <property type="evidence" value="ECO:0007669"/>
    <property type="project" value="UniProtKB-KW"/>
</dbReference>
<dbReference type="PRINTS" id="PR01736">
    <property type="entry name" value="PHPHTRNFRASE"/>
</dbReference>
<keyword evidence="14 17" id="KW-0418">Kinase</keyword>
<evidence type="ECO:0000256" key="4">
    <source>
        <dbReference type="ARBA" id="ARBA00004496"/>
    </source>
</evidence>
<evidence type="ECO:0000256" key="11">
    <source>
        <dbReference type="ARBA" id="ARBA00022679"/>
    </source>
</evidence>
<organism evidence="24 25">
    <name type="scientific">Clostridium botulinum D str. 1873</name>
    <dbReference type="NCBI Taxonomy" id="592027"/>
    <lineage>
        <taxon>Bacteria</taxon>
        <taxon>Bacillati</taxon>
        <taxon>Bacillota</taxon>
        <taxon>Clostridia</taxon>
        <taxon>Eubacteriales</taxon>
        <taxon>Clostridiaceae</taxon>
        <taxon>Clostridium</taxon>
    </lineage>
</organism>
<dbReference type="PANTHER" id="PTHR46244:SF3">
    <property type="entry name" value="PHOSPHOENOLPYRUVATE-PROTEIN PHOSPHOTRANSFERASE"/>
    <property type="match status" value="1"/>
</dbReference>
<keyword evidence="15 17" id="KW-0460">Magnesium</keyword>
<dbReference type="InterPro" id="IPR006318">
    <property type="entry name" value="PTS_EI-like"/>
</dbReference>
<comment type="subcellular location">
    <subcellularLocation>
        <location evidence="4 17">Cytoplasm</location>
    </subcellularLocation>
</comment>
<gene>
    <name evidence="24" type="primary">ptsP</name>
    <name evidence="24" type="ORF">CLG_B0494</name>
</gene>
<evidence type="ECO:0000256" key="16">
    <source>
        <dbReference type="ARBA" id="ARBA00033235"/>
    </source>
</evidence>
<feature type="binding site" evidence="19">
    <location>
        <begin position="451"/>
        <end position="452"/>
    </location>
    <ligand>
        <name>phosphoenolpyruvate</name>
        <dbReference type="ChEBI" id="CHEBI:58702"/>
    </ligand>
</feature>
<evidence type="ECO:0000256" key="5">
    <source>
        <dbReference type="ARBA" id="ARBA00007837"/>
    </source>
</evidence>
<dbReference type="GO" id="GO:0005737">
    <property type="term" value="C:cytoplasm"/>
    <property type="evidence" value="ECO:0007669"/>
    <property type="project" value="UniProtKB-SubCell"/>
</dbReference>
<feature type="active site" description="Tele-phosphohistidine intermediate" evidence="18">
    <location>
        <position position="186"/>
    </location>
</feature>
<sequence>MIKGTGVCPGIAIAKALILKEEELIVEKKSITDIESEKIKFNSALLKSREDLQKIHDNVLKDIGKDKAEIFQAHLMILNDPELINPTISKIETGLNAEFAFQEVTTQMIQIFESIEDEYLKERAADVRDVSKRVLTYLLGKEVTDVSILPEEVILVAEDLTPSVTASMDKSKVKGFLTNIGGKTSHTSIMAKTLEIPAIVGLEDITERVKNGDILAFNGKTGEIIINPNLQELDRYKEEKINFENYKKEIKELIGKKSTTKDGKTVELAGNIGTPDDIDGLLVNDAEGVGLFRTEFLYMNRNEIPSEDEQYEAYKKVLEAMNNKPVIIRTLDIGGDKEVPYMHLPKESNPFLGYRAIRLCLDRKDLFITQLRALLRASIHGKLRIMFPMISSLEELLKAKHILNKTKEDLIKEGIKVSDNIEVGMMIEVPSAAIISDILAKHVDFFSIGTNDLIQYTTAVDRINEKISYLYTPMNPAVLRLIKLVIDNAHKAGIWAGMCGEVAGDERLIPVLLGMGLDEFSMSAISILPARRLISSLSLKEAEAISNRVLSLDSAEEIATLLSNL</sequence>
<evidence type="ECO:0000256" key="20">
    <source>
        <dbReference type="PIRSR" id="PIRSR000732-3"/>
    </source>
</evidence>
<keyword evidence="12 17" id="KW-0598">Phosphotransferase system</keyword>
<dbReference type="Gene3D" id="3.20.20.60">
    <property type="entry name" value="Phosphoenolpyruvate-binding domains"/>
    <property type="match status" value="1"/>
</dbReference>
<keyword evidence="10 17" id="KW-0762">Sugar transport</keyword>
<dbReference type="InterPro" id="IPR036618">
    <property type="entry name" value="PtsI_HPr-bd_sf"/>
</dbReference>
<dbReference type="Proteomes" id="UP000006160">
    <property type="component" value="Unassembled WGS sequence"/>
</dbReference>
<evidence type="ECO:0000259" key="23">
    <source>
        <dbReference type="Pfam" id="PF05524"/>
    </source>
</evidence>
<comment type="similarity">
    <text evidence="5 17">Belongs to the PEP-utilizing enzyme family.</text>
</comment>
<evidence type="ECO:0000313" key="24">
    <source>
        <dbReference type="EMBL" id="EES92179.1"/>
    </source>
</evidence>
<dbReference type="Gene3D" id="1.10.274.10">
    <property type="entry name" value="PtsI, HPr-binding domain"/>
    <property type="match status" value="1"/>
</dbReference>
<feature type="binding site" evidence="19">
    <location>
        <position position="462"/>
    </location>
    <ligand>
        <name>phosphoenolpyruvate</name>
        <dbReference type="ChEBI" id="CHEBI:58702"/>
    </ligand>
</feature>
<dbReference type="EMBL" id="ACSJ01000001">
    <property type="protein sequence ID" value="EES92179.1"/>
    <property type="molecule type" value="Genomic_DNA"/>
</dbReference>
<dbReference type="NCBIfam" id="TIGR01417">
    <property type="entry name" value="PTS_I_fam"/>
    <property type="match status" value="1"/>
</dbReference>
<evidence type="ECO:0000256" key="13">
    <source>
        <dbReference type="ARBA" id="ARBA00022723"/>
    </source>
</evidence>
<dbReference type="GO" id="GO:0016301">
    <property type="term" value="F:kinase activity"/>
    <property type="evidence" value="ECO:0007669"/>
    <property type="project" value="UniProtKB-KW"/>
</dbReference>
<keyword evidence="9 17" id="KW-0963">Cytoplasm</keyword>
<evidence type="ECO:0000256" key="17">
    <source>
        <dbReference type="PIRNR" id="PIRNR000732"/>
    </source>
</evidence>
<dbReference type="InterPro" id="IPR024692">
    <property type="entry name" value="PTS_EI"/>
</dbReference>
<dbReference type="Pfam" id="PF02896">
    <property type="entry name" value="PEP-utilizers_C"/>
    <property type="match status" value="1"/>
</dbReference>
<dbReference type="InterPro" id="IPR008731">
    <property type="entry name" value="PTS_EIN"/>
</dbReference>
<evidence type="ECO:0000256" key="15">
    <source>
        <dbReference type="ARBA" id="ARBA00022842"/>
    </source>
</evidence>
<dbReference type="InterPro" id="IPR040442">
    <property type="entry name" value="Pyrv_kinase-like_dom_sf"/>
</dbReference>
<feature type="domain" description="PEP-utilising enzyme C-terminal" evidence="22">
    <location>
        <begin position="249"/>
        <end position="537"/>
    </location>
</feature>
<dbReference type="FunFam" id="3.20.20.60:FF:000007">
    <property type="entry name" value="Phosphoenolpyruvate-protein phosphotransferase"/>
    <property type="match status" value="1"/>
</dbReference>
<dbReference type="InterPro" id="IPR050499">
    <property type="entry name" value="PEP-utilizing_PTS_enzyme"/>
</dbReference>
<comment type="catalytic activity">
    <reaction evidence="1 17">
        <text>L-histidyl-[protein] + phosphoenolpyruvate = N(pros)-phospho-L-histidyl-[protein] + pyruvate</text>
        <dbReference type="Rhea" id="RHEA:23880"/>
        <dbReference type="Rhea" id="RHEA-COMP:9745"/>
        <dbReference type="Rhea" id="RHEA-COMP:9746"/>
        <dbReference type="ChEBI" id="CHEBI:15361"/>
        <dbReference type="ChEBI" id="CHEBI:29979"/>
        <dbReference type="ChEBI" id="CHEBI:58702"/>
        <dbReference type="ChEBI" id="CHEBI:64837"/>
        <dbReference type="EC" id="2.7.3.9"/>
    </reaction>
</comment>
<dbReference type="EC" id="2.7.3.9" evidence="6 17"/>
<keyword evidence="13 17" id="KW-0479">Metal-binding</keyword>
<dbReference type="GO" id="GO:0008965">
    <property type="term" value="F:phosphoenolpyruvate-protein phosphotransferase activity"/>
    <property type="evidence" value="ECO:0007669"/>
    <property type="project" value="UniProtKB-EC"/>
</dbReference>
<accession>A0A9P2G917</accession>
<feature type="domain" description="PEP-utilising enzyme mobile" evidence="21">
    <location>
        <begin position="150"/>
        <end position="222"/>
    </location>
</feature>
<feature type="binding site" evidence="19">
    <location>
        <position position="293"/>
    </location>
    <ligand>
        <name>phosphoenolpyruvate</name>
        <dbReference type="ChEBI" id="CHEBI:58702"/>
    </ligand>
</feature>
<dbReference type="GO" id="GO:0046872">
    <property type="term" value="F:metal ion binding"/>
    <property type="evidence" value="ECO:0007669"/>
    <property type="project" value="UniProtKB-KW"/>
</dbReference>
<feature type="active site" description="Proton donor" evidence="18">
    <location>
        <position position="499"/>
    </location>
</feature>
<dbReference type="PIRSF" id="PIRSF000732">
    <property type="entry name" value="PTS_enzyme_I"/>
    <property type="match status" value="1"/>
</dbReference>
<protein>
    <recommendedName>
        <fullName evidence="7 17">Phosphoenolpyruvate-protein phosphotransferase</fullName>
        <ecNumber evidence="6 17">2.7.3.9</ecNumber>
    </recommendedName>
    <alternativeName>
        <fullName evidence="16 17">Phosphotransferase system, enzyme I</fullName>
    </alternativeName>
</protein>
<dbReference type="Pfam" id="PF00391">
    <property type="entry name" value="PEP-utilizers"/>
    <property type="match status" value="1"/>
</dbReference>
<comment type="function">
    <text evidence="3 17">General (non sugar-specific) component of the phosphoenolpyruvate-dependent sugar phosphotransferase system (sugar PTS). This major carbohydrate active-transport system catalyzes the phosphorylation of incoming sugar substrates concomitantly with their translocation across the cell membrane. Enzyme I transfers the phosphoryl group from phosphoenolpyruvate (PEP) to the phosphoryl carrier protein (HPr).</text>
</comment>
<evidence type="ECO:0000256" key="12">
    <source>
        <dbReference type="ARBA" id="ARBA00022683"/>
    </source>
</evidence>
<evidence type="ECO:0000256" key="6">
    <source>
        <dbReference type="ARBA" id="ARBA00012232"/>
    </source>
</evidence>
<feature type="binding site" evidence="19">
    <location>
        <position position="329"/>
    </location>
    <ligand>
        <name>phosphoenolpyruvate</name>
        <dbReference type="ChEBI" id="CHEBI:58702"/>
    </ligand>
</feature>
<evidence type="ECO:0000256" key="2">
    <source>
        <dbReference type="ARBA" id="ARBA00001946"/>
    </source>
</evidence>
<dbReference type="InterPro" id="IPR008279">
    <property type="entry name" value="PEP-util_enz_mobile_dom"/>
</dbReference>
<dbReference type="InterPro" id="IPR036637">
    <property type="entry name" value="Phosphohistidine_dom_sf"/>
</dbReference>
<evidence type="ECO:0000259" key="21">
    <source>
        <dbReference type="Pfam" id="PF00391"/>
    </source>
</evidence>
<dbReference type="InterPro" id="IPR015813">
    <property type="entry name" value="Pyrv/PenolPyrv_kinase-like_dom"/>
</dbReference>
<evidence type="ECO:0000256" key="9">
    <source>
        <dbReference type="ARBA" id="ARBA00022490"/>
    </source>
</evidence>
<feature type="binding site" evidence="20">
    <location>
        <position position="452"/>
    </location>
    <ligand>
        <name>Mg(2+)</name>
        <dbReference type="ChEBI" id="CHEBI:18420"/>
    </ligand>
</feature>
<proteinExistence type="inferred from homology"/>
<dbReference type="AlphaFoldDB" id="A0A9P2G917"/>
<dbReference type="Gene3D" id="3.50.30.10">
    <property type="entry name" value="Phosphohistidine domain"/>
    <property type="match status" value="1"/>
</dbReference>
<feature type="domain" description="Phosphotransferase system enzyme I N-terminal" evidence="23">
    <location>
        <begin position="3"/>
        <end position="123"/>
    </location>
</feature>
<evidence type="ECO:0000256" key="7">
    <source>
        <dbReference type="ARBA" id="ARBA00016544"/>
    </source>
</evidence>
<evidence type="ECO:0000259" key="22">
    <source>
        <dbReference type="Pfam" id="PF02896"/>
    </source>
</evidence>
<dbReference type="SUPFAM" id="SSF52009">
    <property type="entry name" value="Phosphohistidine domain"/>
    <property type="match status" value="1"/>
</dbReference>
<name>A0A9P2G917_CLOBO</name>
<dbReference type="PANTHER" id="PTHR46244">
    <property type="entry name" value="PHOSPHOENOLPYRUVATE-PROTEIN PHOSPHOTRANSFERASE"/>
    <property type="match status" value="1"/>
</dbReference>
<dbReference type="SUPFAM" id="SSF47831">
    <property type="entry name" value="Enzyme I of the PEP:sugar phosphotransferase system HPr-binding (sub)domain"/>
    <property type="match status" value="1"/>
</dbReference>
<reference evidence="24 25" key="1">
    <citation type="submission" date="2009-10" db="EMBL/GenBank/DDBJ databases">
        <authorList>
            <person name="Shrivastava S."/>
            <person name="Brinkac L.B."/>
            <person name="Brown J.L."/>
            <person name="Bruce D.B."/>
            <person name="Detter C."/>
            <person name="Green L.D."/>
            <person name="Munk C.A."/>
            <person name="Rogers Y.C."/>
            <person name="Tapia R."/>
            <person name="Saunders E.S."/>
            <person name="Sims D.R."/>
            <person name="Smith L.A."/>
            <person name="Smith T.J."/>
            <person name="Sutton G."/>
            <person name="Brettin T."/>
        </authorList>
    </citation>
    <scope>NUCLEOTIDE SEQUENCE [LARGE SCALE GENOMIC DNA]</scope>
    <source>
        <strain evidence="25">D str. 1873</strain>
    </source>
</reference>
<feature type="binding site" evidence="20">
    <location>
        <position position="428"/>
    </location>
    <ligand>
        <name>Mg(2+)</name>
        <dbReference type="ChEBI" id="CHEBI:18420"/>
    </ligand>
</feature>
<evidence type="ECO:0000256" key="18">
    <source>
        <dbReference type="PIRSR" id="PIRSR000732-1"/>
    </source>
</evidence>
<evidence type="ECO:0000256" key="8">
    <source>
        <dbReference type="ARBA" id="ARBA00022448"/>
    </source>
</evidence>
<dbReference type="InterPro" id="IPR000121">
    <property type="entry name" value="PEP_util_C"/>
</dbReference>
<evidence type="ECO:0000313" key="25">
    <source>
        <dbReference type="Proteomes" id="UP000006160"/>
    </source>
</evidence>
<evidence type="ECO:0000256" key="3">
    <source>
        <dbReference type="ARBA" id="ARBA00002728"/>
    </source>
</evidence>
<comment type="caution">
    <text evidence="24">The sequence shown here is derived from an EMBL/GenBank/DDBJ whole genome shotgun (WGS) entry which is preliminary data.</text>
</comment>
<evidence type="ECO:0000256" key="1">
    <source>
        <dbReference type="ARBA" id="ARBA00000683"/>
    </source>
</evidence>